<name>G8YVL5_PICSO</name>
<reference evidence="3" key="2">
    <citation type="journal article" date="2012" name="G3 (Bethesda)">
        <title>Pichia sorbitophila, an interspecies yeast hybrid reveals early steps of genome resolution following polyploidization.</title>
        <authorList>
            <person name="Leh Louis V."/>
            <person name="Despons L."/>
            <person name="Friedrich A."/>
            <person name="Martin T."/>
            <person name="Durrens P."/>
            <person name="Casaregola S."/>
            <person name="Neuveglise C."/>
            <person name="Fairhead C."/>
            <person name="Marck C."/>
            <person name="Cruz J.A."/>
            <person name="Straub M.L."/>
            <person name="Kugler V."/>
            <person name="Sacerdot C."/>
            <person name="Uzunov Z."/>
            <person name="Thierry A."/>
            <person name="Weiss S."/>
            <person name="Bleykasten C."/>
            <person name="De Montigny J."/>
            <person name="Jacques N."/>
            <person name="Jung P."/>
            <person name="Lemaire M."/>
            <person name="Mallet S."/>
            <person name="Morel G."/>
            <person name="Richard G.F."/>
            <person name="Sarkar A."/>
            <person name="Savel G."/>
            <person name="Schacherer J."/>
            <person name="Seret M.L."/>
            <person name="Talla E."/>
            <person name="Samson G."/>
            <person name="Jubin C."/>
            <person name="Poulain J."/>
            <person name="Vacherie B."/>
            <person name="Barbe V."/>
            <person name="Pelletier E."/>
            <person name="Sherman D.J."/>
            <person name="Westhof E."/>
            <person name="Weissenbach J."/>
            <person name="Baret P.V."/>
            <person name="Wincker P."/>
            <person name="Gaillardin C."/>
            <person name="Dujon B."/>
            <person name="Souciet J.L."/>
        </authorList>
    </citation>
    <scope>NUCLEOTIDE SEQUENCE [LARGE SCALE GENOMIC DNA]</scope>
    <source>
        <strain evidence="3">ATCC MYA-4447 / BCRC 22081 / CBS 7064 / NBRC 10061 / NRRL Y-12695</strain>
    </source>
</reference>
<proteinExistence type="predicted"/>
<dbReference type="Proteomes" id="UP000005222">
    <property type="component" value="Chromosome A"/>
</dbReference>
<reference evidence="1" key="1">
    <citation type="submission" date="2011-10" db="EMBL/GenBank/DDBJ databases">
        <authorList>
            <person name="Genoscope - CEA"/>
        </authorList>
    </citation>
    <scope>NUCLEOTIDE SEQUENCE</scope>
    <source>
        <strain evidence="1">CBS 7064</strain>
    </source>
</reference>
<sequence length="90" mass="9847">MTVLPAVTSQTHFQSQGVLVSLESGIPLTTMSIVVKASPLTHDKEHSYSGSLSLVKIPKGGATIEQTDIKVQNCLVREFIYLFITQNLLF</sequence>
<evidence type="ECO:0000313" key="2">
    <source>
        <dbReference type="EMBL" id="CCE73459.1"/>
    </source>
</evidence>
<keyword evidence="3" id="KW-1185">Reference proteome</keyword>
<gene>
    <name evidence="1" type="primary">Piso0_000500</name>
    <name evidence="1" type="ORF">GNLVRS01_PISO0A10714g</name>
    <name evidence="2" type="ORF">GNLVRS01_PISO0B10781g</name>
</gene>
<evidence type="ECO:0000313" key="3">
    <source>
        <dbReference type="Proteomes" id="UP000005222"/>
    </source>
</evidence>
<dbReference type="HOGENOM" id="CLU_2441622_0_0_1"/>
<protein>
    <submittedName>
        <fullName evidence="1">Piso0_000500 protein</fullName>
    </submittedName>
</protein>
<dbReference type="EMBL" id="FO082059">
    <property type="protein sequence ID" value="CCE72898.1"/>
    <property type="molecule type" value="Genomic_DNA"/>
</dbReference>
<accession>G8YVL5</accession>
<evidence type="ECO:0000313" key="1">
    <source>
        <dbReference type="EMBL" id="CCE72898.1"/>
    </source>
</evidence>
<dbReference type="InParanoid" id="G8YVL5"/>
<dbReference type="AlphaFoldDB" id="G8YVL5"/>
<organism evidence="1 3">
    <name type="scientific">Pichia sorbitophila (strain ATCC MYA-4447 / BCRC 22081 / CBS 7064 / NBRC 10061 / NRRL Y-12695)</name>
    <name type="common">Hybrid yeast</name>
    <dbReference type="NCBI Taxonomy" id="559304"/>
    <lineage>
        <taxon>Eukaryota</taxon>
        <taxon>Fungi</taxon>
        <taxon>Dikarya</taxon>
        <taxon>Ascomycota</taxon>
        <taxon>Saccharomycotina</taxon>
        <taxon>Pichiomycetes</taxon>
        <taxon>Debaryomycetaceae</taxon>
        <taxon>Millerozyma</taxon>
    </lineage>
</organism>
<dbReference type="EMBL" id="FO082058">
    <property type="protein sequence ID" value="CCE73459.1"/>
    <property type="molecule type" value="Genomic_DNA"/>
</dbReference>
<dbReference type="Proteomes" id="UP000005222">
    <property type="component" value="Chromosome B"/>
</dbReference>